<evidence type="ECO:0000256" key="2">
    <source>
        <dbReference type="ARBA" id="ARBA00022606"/>
    </source>
</evidence>
<dbReference type="SMART" id="SM00091">
    <property type="entry name" value="PAS"/>
    <property type="match status" value="2"/>
</dbReference>
<dbReference type="Gene3D" id="3.30.450.20">
    <property type="entry name" value="PAS domain"/>
    <property type="match status" value="2"/>
</dbReference>
<sequence length="405" mass="44293">MSQLLRAPSVMDPENNSPLGGRSGHSSFLPSRRSPPNLEALVESLSRSYTSQIDTALSHHEYNFVLTDPRLPDHPIVFASEGFLRMSGYERHQVIGRNCRFLQGPDTDRGTVAEIRDAIREERACQVRILNYSKEGTPFWNLFHLAPVFASDGRVVHYVGVQTPIANELASVGTESCTVEDTPFRGEADEEDEAEPTTIAEAVKQKAALAVQRVTGELTQSSRVAGELVQKRCVAFSDCAANGVVNSSLMLSLTRIQQSLVLADSSLPDTPIVHASDVFCELTGYSREEVVGRNCRFLQGPDTDPDAVREIGEAIKAEKPCTVRILNYRKDKTPFWNHLHVAPVRGANGKVAYYVGVQLDVSSAEIPMRGDSLVAHAKQLSAVGVVRVAVRSLQGSGLRRTPSQS</sequence>
<evidence type="ECO:0000256" key="4">
    <source>
        <dbReference type="ARBA" id="ARBA00022643"/>
    </source>
</evidence>
<feature type="compositionally biased region" description="Polar residues" evidence="7">
    <location>
        <begin position="14"/>
        <end position="29"/>
    </location>
</feature>
<dbReference type="PROSITE" id="PS50112">
    <property type="entry name" value="PAS"/>
    <property type="match status" value="2"/>
</dbReference>
<keyword evidence="3" id="KW-0285">Flavoprotein</keyword>
<keyword evidence="1" id="KW-0600">Photoreceptor protein</keyword>
<dbReference type="SMART" id="SM00086">
    <property type="entry name" value="PAC"/>
    <property type="match status" value="2"/>
</dbReference>
<organism evidence="10">
    <name type="scientific">Pseudotaxiphyllum elegans</name>
    <dbReference type="NCBI Taxonomy" id="186706"/>
    <lineage>
        <taxon>Eukaryota</taxon>
        <taxon>Viridiplantae</taxon>
        <taxon>Streptophyta</taxon>
        <taxon>Embryophyta</taxon>
        <taxon>Bryophyta</taxon>
        <taxon>Bryophytina</taxon>
        <taxon>Bryopsida</taxon>
        <taxon>Bryidae</taxon>
        <taxon>Hypnanae</taxon>
        <taxon>Hypnales</taxon>
        <taxon>Plagiotheciaceae</taxon>
        <taxon>Pseudotaxiphyllum</taxon>
    </lineage>
</organism>
<dbReference type="SUPFAM" id="SSF55785">
    <property type="entry name" value="PYP-like sensor domain (PAS domain)"/>
    <property type="match status" value="2"/>
</dbReference>
<dbReference type="GO" id="GO:0005634">
    <property type="term" value="C:nucleus"/>
    <property type="evidence" value="ECO:0007669"/>
    <property type="project" value="TreeGrafter"/>
</dbReference>
<proteinExistence type="evidence at transcript level"/>
<keyword evidence="6" id="KW-0675">Receptor</keyword>
<feature type="domain" description="PAC" evidence="9">
    <location>
        <begin position="319"/>
        <end position="373"/>
    </location>
</feature>
<feature type="domain" description="PAS" evidence="8">
    <location>
        <begin position="76"/>
        <end position="122"/>
    </location>
</feature>
<dbReference type="CDD" id="cd00130">
    <property type="entry name" value="PAS"/>
    <property type="match status" value="2"/>
</dbReference>
<evidence type="ECO:0000259" key="9">
    <source>
        <dbReference type="PROSITE" id="PS50113"/>
    </source>
</evidence>
<dbReference type="InterPro" id="IPR000014">
    <property type="entry name" value="PAS"/>
</dbReference>
<name>A0A126X0Z3_9BRYO</name>
<dbReference type="InterPro" id="IPR035965">
    <property type="entry name" value="PAS-like_dom_sf"/>
</dbReference>
<dbReference type="EMBL" id="KU700645">
    <property type="protein sequence ID" value="AML78385.1"/>
    <property type="molecule type" value="mRNA"/>
</dbReference>
<dbReference type="GO" id="GO:0009881">
    <property type="term" value="F:photoreceptor activity"/>
    <property type="evidence" value="ECO:0007669"/>
    <property type="project" value="UniProtKB-KW"/>
</dbReference>
<evidence type="ECO:0000313" key="10">
    <source>
        <dbReference type="EMBL" id="AML78385.1"/>
    </source>
</evidence>
<keyword evidence="5" id="KW-0157">Chromophore</keyword>
<dbReference type="InterPro" id="IPR000700">
    <property type="entry name" value="PAS-assoc_C"/>
</dbReference>
<dbReference type="Pfam" id="PF13426">
    <property type="entry name" value="PAS_9"/>
    <property type="match status" value="2"/>
</dbReference>
<keyword evidence="4" id="KW-0288">FMN</keyword>
<dbReference type="NCBIfam" id="TIGR00229">
    <property type="entry name" value="sensory_box"/>
    <property type="match status" value="2"/>
</dbReference>
<dbReference type="PANTHER" id="PTHR47429:SF2">
    <property type="entry name" value="PROTEIN TWIN LOV 1"/>
    <property type="match status" value="1"/>
</dbReference>
<feature type="region of interest" description="Disordered" evidence="7">
    <location>
        <begin position="1"/>
        <end position="34"/>
    </location>
</feature>
<evidence type="ECO:0000256" key="3">
    <source>
        <dbReference type="ARBA" id="ARBA00022630"/>
    </source>
</evidence>
<accession>A0A126X0Z3</accession>
<evidence type="ECO:0000256" key="5">
    <source>
        <dbReference type="ARBA" id="ARBA00022991"/>
    </source>
</evidence>
<dbReference type="FunFam" id="3.30.450.20:FF:000211">
    <property type="entry name" value="Protein TWIN LOV 1"/>
    <property type="match status" value="1"/>
</dbReference>
<feature type="domain" description="PAS" evidence="8">
    <location>
        <begin position="245"/>
        <end position="318"/>
    </location>
</feature>
<evidence type="ECO:0000256" key="6">
    <source>
        <dbReference type="ARBA" id="ARBA00023170"/>
    </source>
</evidence>
<evidence type="ECO:0000259" key="8">
    <source>
        <dbReference type="PROSITE" id="PS50112"/>
    </source>
</evidence>
<evidence type="ECO:0000256" key="7">
    <source>
        <dbReference type="SAM" id="MobiDB-lite"/>
    </source>
</evidence>
<dbReference type="GO" id="GO:0009637">
    <property type="term" value="P:response to blue light"/>
    <property type="evidence" value="ECO:0007669"/>
    <property type="project" value="UniProtKB-ARBA"/>
</dbReference>
<dbReference type="PANTHER" id="PTHR47429">
    <property type="entry name" value="PROTEIN TWIN LOV 1"/>
    <property type="match status" value="1"/>
</dbReference>
<dbReference type="PROSITE" id="PS50113">
    <property type="entry name" value="PAC"/>
    <property type="match status" value="1"/>
</dbReference>
<dbReference type="InterPro" id="IPR001610">
    <property type="entry name" value="PAC"/>
</dbReference>
<evidence type="ECO:0000256" key="1">
    <source>
        <dbReference type="ARBA" id="ARBA00022543"/>
    </source>
</evidence>
<protein>
    <submittedName>
        <fullName evidence="10">Putative LOV domain-containing protein</fullName>
    </submittedName>
</protein>
<reference evidence="10" key="1">
    <citation type="journal article" date="2016" name="Proc. Natl. Acad. Sci. U.S.A.">
        <title>Functional and topological diversity of LOV domain photoreceptors.</title>
        <authorList>
            <person name="Glantz S.T."/>
            <person name="Carpenter E.J."/>
            <person name="Melkonian M."/>
            <person name="Gardner K.H."/>
            <person name="Boyden E.S."/>
            <person name="Wong G.K."/>
            <person name="Chow B.Y."/>
        </authorList>
    </citation>
    <scope>NUCLEOTIDE SEQUENCE</scope>
    <source>
        <strain evidence="10">QKQO_2012243</strain>
    </source>
</reference>
<keyword evidence="2" id="KW-0716">Sensory transduction</keyword>
<dbReference type="AlphaFoldDB" id="A0A126X0Z3"/>